<evidence type="ECO:0000313" key="3">
    <source>
        <dbReference type="EMBL" id="QKJ18950.1"/>
    </source>
</evidence>
<dbReference type="InterPro" id="IPR024465">
    <property type="entry name" value="DUF2399"/>
</dbReference>
<feature type="domain" description="DUF2399" evidence="1">
    <location>
        <begin position="250"/>
        <end position="400"/>
    </location>
</feature>
<dbReference type="Pfam" id="PF09664">
    <property type="entry name" value="DUF2399"/>
    <property type="match status" value="1"/>
</dbReference>
<organism evidence="3 4">
    <name type="scientific">Microbacterium hominis</name>
    <dbReference type="NCBI Taxonomy" id="162426"/>
    <lineage>
        <taxon>Bacteria</taxon>
        <taxon>Bacillati</taxon>
        <taxon>Actinomycetota</taxon>
        <taxon>Actinomycetes</taxon>
        <taxon>Micrococcales</taxon>
        <taxon>Microbacteriaceae</taxon>
        <taxon>Microbacterium</taxon>
    </lineage>
</organism>
<proteinExistence type="predicted"/>
<dbReference type="InterPro" id="IPR013495">
    <property type="entry name" value="CHP02679"/>
</dbReference>
<dbReference type="EMBL" id="CP054038">
    <property type="protein sequence ID" value="QKJ18950.1"/>
    <property type="molecule type" value="Genomic_DNA"/>
</dbReference>
<evidence type="ECO:0000313" key="4">
    <source>
        <dbReference type="Proteomes" id="UP000502498"/>
    </source>
</evidence>
<dbReference type="RefSeq" id="WP_172989391.1">
    <property type="nucleotide sequence ID" value="NZ_CP054038.1"/>
</dbReference>
<name>A0A7D4PLL4_9MICO</name>
<gene>
    <name evidence="3" type="ORF">HQM25_05855</name>
</gene>
<dbReference type="Pfam" id="PF11796">
    <property type="entry name" value="DUF3323"/>
    <property type="match status" value="1"/>
</dbReference>
<accession>A0A7D4PLL4</accession>
<feature type="domain" description="Conserved hypothetical protein CHP02679 N terminus" evidence="2">
    <location>
        <begin position="18"/>
        <end position="230"/>
    </location>
</feature>
<dbReference type="InterPro" id="IPR024466">
    <property type="entry name" value="CHP02679_N"/>
</dbReference>
<sequence length="408" mass="43024">MWDAIGARLERTRLSVGGSLHIQIDSAGAAHLSGLLGRPLEAGAVTLKLAELDQRLRALDGGAGLVATVELVRETPLVDRKKIRQDRADAVFEIYRQLEDAVGVGGLSPAQAHAFVGSVRSSGILTRAGAGAGGAIARFAVGWAELVSSDAFVLDEQRTWLLGEFAFRFTGSAHGFDEGSRASKLMLRAVAARFDEPTPKSGEDRRRLWNLAGILTDSVSGTALTWGLRPPGEDPWSVMLYERARQGLVTHLTLQELDLAGDAALAAPGTTVFACENPQVLQAAADARAPATLVCLSGQASAAGWRVIRHLLAAGVTVKYHGDFDWPGIAIAARLHGAGAQMWRMGAADYANALASLNETEPLDGPACLTPWDAALADTMAARGIVVHEEALIGVLLEDLLATEPAPL</sequence>
<dbReference type="AlphaFoldDB" id="A0A7D4PLL4"/>
<evidence type="ECO:0000259" key="2">
    <source>
        <dbReference type="Pfam" id="PF11796"/>
    </source>
</evidence>
<evidence type="ECO:0000259" key="1">
    <source>
        <dbReference type="Pfam" id="PF09664"/>
    </source>
</evidence>
<dbReference type="NCBIfam" id="TIGR02679">
    <property type="entry name" value="TIGR02679 family protein"/>
    <property type="match status" value="1"/>
</dbReference>
<dbReference type="Proteomes" id="UP000502498">
    <property type="component" value="Chromosome"/>
</dbReference>
<protein>
    <submittedName>
        <fullName evidence="3">TIGR02679 family protein</fullName>
    </submittedName>
</protein>
<reference evidence="3 4" key="1">
    <citation type="submission" date="2020-05" db="EMBL/GenBank/DDBJ databases">
        <title>Strain PA2F3 complete genome.</title>
        <authorList>
            <person name="Kim Y.-S."/>
            <person name="Kim S.-J."/>
            <person name="Jung H.-k."/>
            <person name="Kim S.-E."/>
            <person name="Kim K.-H."/>
        </authorList>
    </citation>
    <scope>NUCLEOTIDE SEQUENCE [LARGE SCALE GENOMIC DNA]</scope>
    <source>
        <strain evidence="3 4">PA2F3</strain>
    </source>
</reference>